<dbReference type="Proteomes" id="UP001164286">
    <property type="component" value="Unassembled WGS sequence"/>
</dbReference>
<keyword evidence="4" id="KW-1185">Reference proteome</keyword>
<name>A0AA38H7G5_9TREE</name>
<feature type="domain" description="CCD97-like C-terminal" evidence="2">
    <location>
        <begin position="149"/>
        <end position="260"/>
    </location>
</feature>
<dbReference type="EMBL" id="JAKWFO010000005">
    <property type="protein sequence ID" value="KAI9635347.1"/>
    <property type="molecule type" value="Genomic_DNA"/>
</dbReference>
<organism evidence="3 4">
    <name type="scientific">Dioszegia hungarica</name>
    <dbReference type="NCBI Taxonomy" id="4972"/>
    <lineage>
        <taxon>Eukaryota</taxon>
        <taxon>Fungi</taxon>
        <taxon>Dikarya</taxon>
        <taxon>Basidiomycota</taxon>
        <taxon>Agaricomycotina</taxon>
        <taxon>Tremellomycetes</taxon>
        <taxon>Tremellales</taxon>
        <taxon>Bulleribasidiaceae</taxon>
        <taxon>Dioszegia</taxon>
    </lineage>
</organism>
<feature type="compositionally biased region" description="Polar residues" evidence="1">
    <location>
        <begin position="290"/>
        <end position="300"/>
    </location>
</feature>
<evidence type="ECO:0000259" key="2">
    <source>
        <dbReference type="Pfam" id="PF09747"/>
    </source>
</evidence>
<dbReference type="InterPro" id="IPR018613">
    <property type="entry name" value="Ccdc97-like"/>
</dbReference>
<dbReference type="InterPro" id="IPR040233">
    <property type="entry name" value="CCD97-like_C"/>
</dbReference>
<proteinExistence type="predicted"/>
<feature type="compositionally biased region" description="Basic and acidic residues" evidence="1">
    <location>
        <begin position="160"/>
        <end position="170"/>
    </location>
</feature>
<evidence type="ECO:0000313" key="4">
    <source>
        <dbReference type="Proteomes" id="UP001164286"/>
    </source>
</evidence>
<feature type="compositionally biased region" description="Basic and acidic residues" evidence="1">
    <location>
        <begin position="186"/>
        <end position="196"/>
    </location>
</feature>
<dbReference type="PANTHER" id="PTHR31840:SF1">
    <property type="entry name" value="COILED-COIL DOMAIN-CONTAINING PROTEIN 97"/>
    <property type="match status" value="1"/>
</dbReference>
<dbReference type="RefSeq" id="XP_052945124.1">
    <property type="nucleotide sequence ID" value="XM_053088577.1"/>
</dbReference>
<evidence type="ECO:0000313" key="3">
    <source>
        <dbReference type="EMBL" id="KAI9635347.1"/>
    </source>
</evidence>
<comment type="caution">
    <text evidence="3">The sequence shown here is derived from an EMBL/GenBank/DDBJ whole genome shotgun (WGS) entry which is preliminary data.</text>
</comment>
<dbReference type="Pfam" id="PF09747">
    <property type="entry name" value="CCD97-like_C"/>
    <property type="match status" value="1"/>
</dbReference>
<dbReference type="AlphaFoldDB" id="A0AA38H7G5"/>
<dbReference type="PANTHER" id="PTHR31840">
    <property type="entry name" value="COILED-COIL DOMAIN-CONTAINING PROTEIN 97"/>
    <property type="match status" value="1"/>
</dbReference>
<protein>
    <recommendedName>
        <fullName evidence="2">CCD97-like C-terminal domain-containing protein</fullName>
    </recommendedName>
</protein>
<evidence type="ECO:0000256" key="1">
    <source>
        <dbReference type="SAM" id="MobiDB-lite"/>
    </source>
</evidence>
<reference evidence="3" key="1">
    <citation type="journal article" date="2022" name="G3 (Bethesda)">
        <title>High quality genome of the basidiomycete yeast Dioszegia hungarica PDD-24b-2 isolated from cloud water.</title>
        <authorList>
            <person name="Jarrige D."/>
            <person name="Haridas S."/>
            <person name="Bleykasten-Grosshans C."/>
            <person name="Joly M."/>
            <person name="Nadalig T."/>
            <person name="Sancelme M."/>
            <person name="Vuilleumier S."/>
            <person name="Grigoriev I.V."/>
            <person name="Amato P."/>
            <person name="Bringel F."/>
        </authorList>
    </citation>
    <scope>NUCLEOTIDE SEQUENCE</scope>
    <source>
        <strain evidence="3">PDD-24b-2</strain>
    </source>
</reference>
<feature type="region of interest" description="Disordered" evidence="1">
    <location>
        <begin position="160"/>
        <end position="206"/>
    </location>
</feature>
<feature type="region of interest" description="Disordered" evidence="1">
    <location>
        <begin position="252"/>
        <end position="300"/>
    </location>
</feature>
<feature type="compositionally biased region" description="Acidic residues" evidence="1">
    <location>
        <begin position="171"/>
        <end position="185"/>
    </location>
</feature>
<accession>A0AA38H7G5</accession>
<sequence>MDDDVEELNQQYLMHQEDITQILAYLSLPPASSLPQTPLAFLSAHINALPPPLLRPFSSVTTPRQRSSIRQIKARRLVYASSIPPPPELQASAGRLRWPLLWERMGGAHTLPLPSSNIKGEEAWVKDHFLPGAEGRQHVKKLGGFLRGLEEEREMEEMRAAKRAERRLDDVGEEFDEESDEEEDGGEGRQEKERAAAAKPIQGEVGENQNEVVQAFERKLLEMFVDGIDTVSYDDVDFTEPDTVDPIAVRDAEDHYFDEEEPSEDGALGATRTDEQRRRGILAADGDETPPQNGTGEYDY</sequence>
<dbReference type="GeneID" id="77727782"/>
<gene>
    <name evidence="3" type="ORF">MKK02DRAFT_32796</name>
</gene>